<feature type="domain" description="PARP catalytic" evidence="7">
    <location>
        <begin position="619"/>
        <end position="821"/>
    </location>
</feature>
<evidence type="ECO:0000256" key="1">
    <source>
        <dbReference type="ARBA" id="ARBA00004123"/>
    </source>
</evidence>
<dbReference type="GO" id="GO:0005737">
    <property type="term" value="C:cytoplasm"/>
    <property type="evidence" value="ECO:0007669"/>
    <property type="project" value="TreeGrafter"/>
</dbReference>
<dbReference type="PANTHER" id="PTHR14453:SF70">
    <property type="entry name" value="PROTEIN MONO-ADP-RIBOSYLTRANSFERASE PARP9"/>
    <property type="match status" value="1"/>
</dbReference>
<evidence type="ECO:0008006" key="11">
    <source>
        <dbReference type="Google" id="ProtNLM"/>
    </source>
</evidence>
<dbReference type="GO" id="GO:0070212">
    <property type="term" value="P:protein poly-ADP-ribosylation"/>
    <property type="evidence" value="ECO:0007669"/>
    <property type="project" value="TreeGrafter"/>
</dbReference>
<dbReference type="InterPro" id="IPR052056">
    <property type="entry name" value="Mono-ARTD/PARP"/>
</dbReference>
<reference evidence="9" key="1">
    <citation type="journal article" date="2022" name="bioRxiv">
        <title>Sequencing and chromosome-scale assembly of the giantPleurodeles waltlgenome.</title>
        <authorList>
            <person name="Brown T."/>
            <person name="Elewa A."/>
            <person name="Iarovenko S."/>
            <person name="Subramanian E."/>
            <person name="Araus A.J."/>
            <person name="Petzold A."/>
            <person name="Susuki M."/>
            <person name="Suzuki K.-i.T."/>
            <person name="Hayashi T."/>
            <person name="Toyoda A."/>
            <person name="Oliveira C."/>
            <person name="Osipova E."/>
            <person name="Leigh N.D."/>
            <person name="Simon A."/>
            <person name="Yun M.H."/>
        </authorList>
    </citation>
    <scope>NUCLEOTIDE SEQUENCE</scope>
    <source>
        <strain evidence="9">20211129_DDA</strain>
        <tissue evidence="9">Liver</tissue>
    </source>
</reference>
<dbReference type="SUPFAM" id="SSF52949">
    <property type="entry name" value="Macro domain-like"/>
    <property type="match status" value="2"/>
</dbReference>
<dbReference type="InterPro" id="IPR002589">
    <property type="entry name" value="Macro_dom"/>
</dbReference>
<dbReference type="GO" id="GO:0044389">
    <property type="term" value="F:ubiquitin-like protein ligase binding"/>
    <property type="evidence" value="ECO:0007669"/>
    <property type="project" value="TreeGrafter"/>
</dbReference>
<accession>A0AAV7TGL8</accession>
<dbReference type="Proteomes" id="UP001066276">
    <property type="component" value="Chromosome 3_2"/>
</dbReference>
<dbReference type="Gene3D" id="3.90.228.10">
    <property type="match status" value="1"/>
</dbReference>
<feature type="domain" description="Macro" evidence="8">
    <location>
        <begin position="302"/>
        <end position="480"/>
    </location>
</feature>
<evidence type="ECO:0000313" key="9">
    <source>
        <dbReference type="EMBL" id="KAJ1175732.1"/>
    </source>
</evidence>
<evidence type="ECO:0000256" key="3">
    <source>
        <dbReference type="ARBA" id="ARBA00022679"/>
    </source>
</evidence>
<dbReference type="SMART" id="SM00506">
    <property type="entry name" value="A1pp"/>
    <property type="match status" value="2"/>
</dbReference>
<evidence type="ECO:0000256" key="4">
    <source>
        <dbReference type="ARBA" id="ARBA00023027"/>
    </source>
</evidence>
<sequence>MDNIWSFFTQSKSDKVALRHKSEMDSVAGEKGSSFTSDTNMHQGEAVTVPIEDAVYDVLKDSSGLSEIIRMKFDCEAFLMDSARTTQSRPVSDKKVYEKTIGRRRRVNLSVWMGDLTQQRVAAVVNAANEDLAHIGGLAFAIVAAGGPEIDKASKAIINMHRRIPTGECVFTTAGNLPCKHVIHAVGPDCKKWSHSHGQCRDLLKKAITSIFEGIAKREDIIDSVAIPALSSGIFSFPLQECAEIIVRSINELSERDRLGEHLKEIRLVNNDEKTVTAMKKACEDTFGRNGSLGSSSKSISSQSSDPIRINNVFLHLKKGLIEDQETTVIVNSVNQNHNLDDGNISKAILCKAGFEMQHEINTKTTSIVLKTKGYKLPCAWVYHLVIPEAHSSHAEERFRRAVYECLEKTVRDDIKSISFPAIGTGNLQFSKKQVANIMVSEVIHFAKQHSEKEVQVYFVIYPMDVGTFKAFLDALQSAAPKQNASPDTASADFAIARSFSGSFESKSSKSTVHLGGSNFTGVQEAEAWIQNTLKEHQHGLTIENNHIIYFGAQEHKKLVNNLDLNISLLETVENGSAHIRIVGLGPAVVKTALEIEKLLYEVQQQYELEQMRQLKELADIPNKEYGQKRENITLPKASDIKKAIESYRQQYKDKEKEFEKAGFLLVKMEQIQNHLLKGTYQSRKDYVSLKRQKGVISTLYHQVPAQFCNLVCKIGFQRLYSHPHEPRYGAGMYFTRSVKGLQAINKQMSVPDQYVYIFQAEVITGSFTRGKESFIVPPPVGQDYLDLHDSVVDDTTSPETFVIFNSSQAMPLFLFTCKRK</sequence>
<dbReference type="GO" id="GO:0003714">
    <property type="term" value="F:transcription corepressor activity"/>
    <property type="evidence" value="ECO:0007669"/>
    <property type="project" value="TreeGrafter"/>
</dbReference>
<dbReference type="EMBL" id="JANPWB010000006">
    <property type="protein sequence ID" value="KAJ1175732.1"/>
    <property type="molecule type" value="Genomic_DNA"/>
</dbReference>
<evidence type="ECO:0000256" key="6">
    <source>
        <dbReference type="ARBA" id="ARBA00024347"/>
    </source>
</evidence>
<comment type="subcellular location">
    <subcellularLocation>
        <location evidence="1">Nucleus</location>
    </subcellularLocation>
</comment>
<keyword evidence="4" id="KW-0520">NAD</keyword>
<dbReference type="PANTHER" id="PTHR14453">
    <property type="entry name" value="PARP/ZINC FINGER CCCH TYPE DOMAIN CONTAINING PROTEIN"/>
    <property type="match status" value="1"/>
</dbReference>
<gene>
    <name evidence="9" type="ORF">NDU88_001019</name>
</gene>
<dbReference type="Gene3D" id="3.40.220.10">
    <property type="entry name" value="Leucine Aminopeptidase, subunit E, domain 1"/>
    <property type="match status" value="2"/>
</dbReference>
<dbReference type="PROSITE" id="PS51059">
    <property type="entry name" value="PARP_CATALYTIC"/>
    <property type="match status" value="1"/>
</dbReference>
<dbReference type="InterPro" id="IPR043472">
    <property type="entry name" value="Macro_dom-like"/>
</dbReference>
<evidence type="ECO:0000256" key="5">
    <source>
        <dbReference type="ARBA" id="ARBA00023242"/>
    </source>
</evidence>
<keyword evidence="2" id="KW-0328">Glycosyltransferase</keyword>
<dbReference type="InterPro" id="IPR012317">
    <property type="entry name" value="Poly(ADP-ribose)pol_cat_dom"/>
</dbReference>
<evidence type="ECO:0000259" key="7">
    <source>
        <dbReference type="PROSITE" id="PS51059"/>
    </source>
</evidence>
<dbReference type="GO" id="GO:0060335">
    <property type="term" value="P:positive regulation of type II interferon-mediated signaling pathway"/>
    <property type="evidence" value="ECO:0007669"/>
    <property type="project" value="TreeGrafter"/>
</dbReference>
<dbReference type="PROSITE" id="PS51154">
    <property type="entry name" value="MACRO"/>
    <property type="match status" value="2"/>
</dbReference>
<dbReference type="GO" id="GO:0005634">
    <property type="term" value="C:nucleus"/>
    <property type="evidence" value="ECO:0007669"/>
    <property type="project" value="UniProtKB-SubCell"/>
</dbReference>
<dbReference type="AlphaFoldDB" id="A0AAV7TGL8"/>
<organism evidence="9 10">
    <name type="scientific">Pleurodeles waltl</name>
    <name type="common">Iberian ribbed newt</name>
    <dbReference type="NCBI Taxonomy" id="8319"/>
    <lineage>
        <taxon>Eukaryota</taxon>
        <taxon>Metazoa</taxon>
        <taxon>Chordata</taxon>
        <taxon>Craniata</taxon>
        <taxon>Vertebrata</taxon>
        <taxon>Euteleostomi</taxon>
        <taxon>Amphibia</taxon>
        <taxon>Batrachia</taxon>
        <taxon>Caudata</taxon>
        <taxon>Salamandroidea</taxon>
        <taxon>Salamandridae</taxon>
        <taxon>Pleurodelinae</taxon>
        <taxon>Pleurodeles</taxon>
    </lineage>
</organism>
<keyword evidence="3" id="KW-0808">Transferase</keyword>
<dbReference type="GO" id="GO:1990404">
    <property type="term" value="F:NAD+-protein mono-ADP-ribosyltransferase activity"/>
    <property type="evidence" value="ECO:0007669"/>
    <property type="project" value="TreeGrafter"/>
</dbReference>
<evidence type="ECO:0000256" key="2">
    <source>
        <dbReference type="ARBA" id="ARBA00022676"/>
    </source>
</evidence>
<evidence type="ECO:0000259" key="8">
    <source>
        <dbReference type="PROSITE" id="PS51154"/>
    </source>
</evidence>
<dbReference type="GO" id="GO:0010629">
    <property type="term" value="P:negative regulation of gene expression"/>
    <property type="evidence" value="ECO:0007669"/>
    <property type="project" value="TreeGrafter"/>
</dbReference>
<dbReference type="CDD" id="cd02907">
    <property type="entry name" value="Macro_Af1521_BAL-like"/>
    <property type="match status" value="1"/>
</dbReference>
<dbReference type="GO" id="GO:0003950">
    <property type="term" value="F:NAD+ poly-ADP-ribosyltransferase activity"/>
    <property type="evidence" value="ECO:0007669"/>
    <property type="project" value="InterPro"/>
</dbReference>
<evidence type="ECO:0000313" key="10">
    <source>
        <dbReference type="Proteomes" id="UP001066276"/>
    </source>
</evidence>
<keyword evidence="5" id="KW-0539">Nucleus</keyword>
<dbReference type="Pfam" id="PF01661">
    <property type="entry name" value="Macro"/>
    <property type="match status" value="2"/>
</dbReference>
<comment type="similarity">
    <text evidence="6">Belongs to the ARTD/PARP family.</text>
</comment>
<feature type="domain" description="Macro" evidence="8">
    <location>
        <begin position="96"/>
        <end position="287"/>
    </location>
</feature>
<name>A0AAV7TGL8_PLEWA</name>
<proteinExistence type="inferred from homology"/>
<protein>
    <recommendedName>
        <fullName evidence="11">Poly [ADP-ribose] polymerase</fullName>
    </recommendedName>
</protein>
<keyword evidence="10" id="KW-1185">Reference proteome</keyword>
<comment type="caution">
    <text evidence="9">The sequence shown here is derived from an EMBL/GenBank/DDBJ whole genome shotgun (WGS) entry which is preliminary data.</text>
</comment>
<dbReference type="SUPFAM" id="SSF56399">
    <property type="entry name" value="ADP-ribosylation"/>
    <property type="match status" value="1"/>
</dbReference>